<dbReference type="EMBL" id="JABFAI010000287">
    <property type="protein sequence ID" value="KAF4947448.1"/>
    <property type="molecule type" value="Genomic_DNA"/>
</dbReference>
<feature type="region of interest" description="Disordered" evidence="1">
    <location>
        <begin position="1"/>
        <end position="31"/>
    </location>
</feature>
<keyword evidence="3" id="KW-1185">Reference proteome</keyword>
<sequence>MSFTSLTGQFKPYQAFGSGSSSKPPAQSFSSRVDFSDQSYYMPYFAGSDGSEGSGSNPLTNYASTALKQLSDAPKTKSFDKKRLSTQPSQPLEAKIDYTEFLKSLEFSSTADSKISHGSGYLCTRLFKSILRQLVPQVPEVFKGIKDRNAQERADEMIKALPKTLRTNSVSIYIESLNYSEGETAPKLVQDFSKLVEKSQIPTKDPTTTHGLRIIFSSTL</sequence>
<evidence type="ECO:0000256" key="1">
    <source>
        <dbReference type="SAM" id="MobiDB-lite"/>
    </source>
</evidence>
<evidence type="ECO:0000313" key="3">
    <source>
        <dbReference type="Proteomes" id="UP000604273"/>
    </source>
</evidence>
<feature type="compositionally biased region" description="Low complexity" evidence="1">
    <location>
        <begin position="17"/>
        <end position="31"/>
    </location>
</feature>
<name>A0A8H4WQU3_9HYPO</name>
<gene>
    <name evidence="2" type="ORF">FGADI_10400</name>
</gene>
<dbReference type="AlphaFoldDB" id="A0A8H4WQU3"/>
<comment type="caution">
    <text evidence="2">The sequence shown here is derived from an EMBL/GenBank/DDBJ whole genome shotgun (WGS) entry which is preliminary data.</text>
</comment>
<reference evidence="2" key="1">
    <citation type="journal article" date="2020" name="BMC Genomics">
        <title>Correction to: Identification and distribution of gene clusters required for synthesis of sphingolipid metabolism inhibitors in diverse species of the filamentous fungus Fusarium.</title>
        <authorList>
            <person name="Kim H.S."/>
            <person name="Lohmar J.M."/>
            <person name="Busman M."/>
            <person name="Brown D.W."/>
            <person name="Naumann T.A."/>
            <person name="Divon H.H."/>
            <person name="Lysoe E."/>
            <person name="Uhlig S."/>
            <person name="Proctor R.H."/>
        </authorList>
    </citation>
    <scope>NUCLEOTIDE SEQUENCE</scope>
    <source>
        <strain evidence="2">NRRL 45417</strain>
    </source>
</reference>
<accession>A0A8H4WQU3</accession>
<proteinExistence type="predicted"/>
<organism evidence="2 3">
    <name type="scientific">Fusarium gaditjirri</name>
    <dbReference type="NCBI Taxonomy" id="282569"/>
    <lineage>
        <taxon>Eukaryota</taxon>
        <taxon>Fungi</taxon>
        <taxon>Dikarya</taxon>
        <taxon>Ascomycota</taxon>
        <taxon>Pezizomycotina</taxon>
        <taxon>Sordariomycetes</taxon>
        <taxon>Hypocreomycetidae</taxon>
        <taxon>Hypocreales</taxon>
        <taxon>Nectriaceae</taxon>
        <taxon>Fusarium</taxon>
        <taxon>Fusarium nisikadoi species complex</taxon>
    </lineage>
</organism>
<dbReference type="OrthoDB" id="539213at2759"/>
<reference evidence="2" key="2">
    <citation type="submission" date="2020-05" db="EMBL/GenBank/DDBJ databases">
        <authorList>
            <person name="Kim H.-S."/>
            <person name="Proctor R.H."/>
            <person name="Brown D.W."/>
        </authorList>
    </citation>
    <scope>NUCLEOTIDE SEQUENCE</scope>
    <source>
        <strain evidence="2">NRRL 45417</strain>
    </source>
</reference>
<protein>
    <submittedName>
        <fullName evidence="2">Uncharacterized protein</fullName>
    </submittedName>
</protein>
<evidence type="ECO:0000313" key="2">
    <source>
        <dbReference type="EMBL" id="KAF4947448.1"/>
    </source>
</evidence>
<dbReference type="Proteomes" id="UP000604273">
    <property type="component" value="Unassembled WGS sequence"/>
</dbReference>